<reference evidence="4" key="1">
    <citation type="submission" date="2016-10" db="EMBL/GenBank/DDBJ databases">
        <authorList>
            <person name="Varghese N."/>
            <person name="Submissions S."/>
        </authorList>
    </citation>
    <scope>NUCLEOTIDE SEQUENCE [LARGE SCALE GENOMIC DNA]</scope>
    <source>
        <strain evidence="4">DSM 24213</strain>
    </source>
</reference>
<dbReference type="SUPFAM" id="SSF50956">
    <property type="entry name" value="Thermostable phytase (3-phytase)"/>
    <property type="match status" value="1"/>
</dbReference>
<gene>
    <name evidence="3" type="ORF">SAMN05216217_10316</name>
</gene>
<dbReference type="Proteomes" id="UP000243629">
    <property type="component" value="Unassembled WGS sequence"/>
</dbReference>
<organism evidence="3 4">
    <name type="scientific">Halopseudomonas yangmingensis</name>
    <dbReference type="NCBI Taxonomy" id="1720063"/>
    <lineage>
        <taxon>Bacteria</taxon>
        <taxon>Pseudomonadati</taxon>
        <taxon>Pseudomonadota</taxon>
        <taxon>Gammaproteobacteria</taxon>
        <taxon>Pseudomonadales</taxon>
        <taxon>Pseudomonadaceae</taxon>
        <taxon>Halopseudomonas</taxon>
    </lineage>
</organism>
<evidence type="ECO:0000313" key="3">
    <source>
        <dbReference type="EMBL" id="SFM29961.1"/>
    </source>
</evidence>
<proteinExistence type="predicted"/>
<evidence type="ECO:0000259" key="2">
    <source>
        <dbReference type="Pfam" id="PF13449"/>
    </source>
</evidence>
<evidence type="ECO:0000256" key="1">
    <source>
        <dbReference type="SAM" id="SignalP"/>
    </source>
</evidence>
<evidence type="ECO:0000313" key="4">
    <source>
        <dbReference type="Proteomes" id="UP000243629"/>
    </source>
</evidence>
<feature type="signal peptide" evidence="1">
    <location>
        <begin position="1"/>
        <end position="23"/>
    </location>
</feature>
<keyword evidence="1" id="KW-0732">Signal</keyword>
<sequence>MRQVLAGLLTGLGALLLSAAAAAFERAPELRLLQALPVEGMAKGNLSGLTLCQGRWLAVSDREDDRLFELLPGEQAWQATPELFSVPAEHNSPLPLPLLAGAWLRGLRSGSMDFEAISCDAEGNRYLASESLLAVLKLPPLASEGTPRWLDLDPALYAEGEARGLWQQANALVEGVAVSSDGQQLWLAAERLSRGLLMLERQDDGWRCPIGGCVLLAERRYLPTEPFGPGVLDRELMPLDFSALVYWKGRLWTLERNAHQVCRRHPVSAQRERCWSFATSLLAEPHLYPNARFGLAEALHIDEDGIFLGIDNNGRARADGDSRPWLYRFALPEDWQQGYRP</sequence>
<dbReference type="AlphaFoldDB" id="A0A1I4PPY4"/>
<keyword evidence="4" id="KW-1185">Reference proteome</keyword>
<dbReference type="RefSeq" id="WP_093473191.1">
    <property type="nucleotide sequence ID" value="NZ_FOUI01000003.1"/>
</dbReference>
<dbReference type="OrthoDB" id="6195379at2"/>
<protein>
    <recommendedName>
        <fullName evidence="2">Phytase-like domain-containing protein</fullName>
    </recommendedName>
</protein>
<accession>A0A1I4PPY4</accession>
<dbReference type="Pfam" id="PF13449">
    <property type="entry name" value="Phytase-like"/>
    <property type="match status" value="1"/>
</dbReference>
<feature type="domain" description="Phytase-like" evidence="2">
    <location>
        <begin position="44"/>
        <end position="191"/>
    </location>
</feature>
<name>A0A1I4PPY4_9GAMM</name>
<dbReference type="InterPro" id="IPR027372">
    <property type="entry name" value="Phytase-like_dom"/>
</dbReference>
<dbReference type="EMBL" id="FOUI01000003">
    <property type="protein sequence ID" value="SFM29961.1"/>
    <property type="molecule type" value="Genomic_DNA"/>
</dbReference>
<feature type="chain" id="PRO_5017470024" description="Phytase-like domain-containing protein" evidence="1">
    <location>
        <begin position="24"/>
        <end position="341"/>
    </location>
</feature>
<dbReference type="STRING" id="1720063.SAMN05216217_10316"/>